<dbReference type="InterPro" id="IPR032816">
    <property type="entry name" value="VTT_dom"/>
</dbReference>
<organism evidence="8 9">
    <name type="scientific">Lawsonibacter hominis</name>
    <dbReference type="NCBI Taxonomy" id="2763053"/>
    <lineage>
        <taxon>Bacteria</taxon>
        <taxon>Bacillati</taxon>
        <taxon>Bacillota</taxon>
        <taxon>Clostridia</taxon>
        <taxon>Eubacteriales</taxon>
        <taxon>Oscillospiraceae</taxon>
        <taxon>Lawsonibacter</taxon>
    </lineage>
</organism>
<dbReference type="Pfam" id="PF09335">
    <property type="entry name" value="VTT_dom"/>
    <property type="match status" value="1"/>
</dbReference>
<gene>
    <name evidence="8" type="ORF">H8S57_09325</name>
</gene>
<dbReference type="GO" id="GO:0005886">
    <property type="term" value="C:plasma membrane"/>
    <property type="evidence" value="ECO:0007669"/>
    <property type="project" value="UniProtKB-SubCell"/>
</dbReference>
<evidence type="ECO:0000313" key="8">
    <source>
        <dbReference type="EMBL" id="MBC5733922.1"/>
    </source>
</evidence>
<accession>A0A8J6M5N5</accession>
<feature type="transmembrane region" description="Helical" evidence="6">
    <location>
        <begin position="6"/>
        <end position="25"/>
    </location>
</feature>
<evidence type="ECO:0000313" key="9">
    <source>
        <dbReference type="Proteomes" id="UP000661435"/>
    </source>
</evidence>
<feature type="transmembrane region" description="Helical" evidence="6">
    <location>
        <begin position="46"/>
        <end position="67"/>
    </location>
</feature>
<comment type="caution">
    <text evidence="8">The sequence shown here is derived from an EMBL/GenBank/DDBJ whole genome shotgun (WGS) entry which is preliminary data.</text>
</comment>
<dbReference type="PANTHER" id="PTHR12677:SF49">
    <property type="entry name" value="TVP38_TMEM64 FAMILY MEMBRANE PROTEIN"/>
    <property type="match status" value="1"/>
</dbReference>
<feature type="transmembrane region" description="Helical" evidence="6">
    <location>
        <begin position="73"/>
        <end position="104"/>
    </location>
</feature>
<evidence type="ECO:0000256" key="6">
    <source>
        <dbReference type="RuleBase" id="RU366058"/>
    </source>
</evidence>
<sequence length="225" mass="25067">MKRNKWLLTLLLAIALLGGGALLLWRTGFFSSIGSLDDMRDYIDRFAPYSHLLFFVVQLLSVILAPIPSNITALAGAVLFGMWPAFLLTVAAITIGSVLVFWLARALGQNFAERLVSRTVADKYLEVIRRKRDVFLALVFLFPFFPDDLICILAGLTDIPFLRFLTIVLLTRPWGLLVACALGGSVIAIPPWGMAMLALAGIALFLICLKYGDQWEQALFERFKK</sequence>
<keyword evidence="5 6" id="KW-0472">Membrane</keyword>
<evidence type="ECO:0000256" key="1">
    <source>
        <dbReference type="ARBA" id="ARBA00004651"/>
    </source>
</evidence>
<comment type="similarity">
    <text evidence="6">Belongs to the TVP38/TMEM64 family.</text>
</comment>
<dbReference type="Proteomes" id="UP000661435">
    <property type="component" value="Unassembled WGS sequence"/>
</dbReference>
<dbReference type="InterPro" id="IPR015414">
    <property type="entry name" value="TMEM64"/>
</dbReference>
<evidence type="ECO:0000256" key="2">
    <source>
        <dbReference type="ARBA" id="ARBA00022475"/>
    </source>
</evidence>
<dbReference type="AlphaFoldDB" id="A0A8J6M5N5"/>
<keyword evidence="9" id="KW-1185">Reference proteome</keyword>
<evidence type="ECO:0000256" key="3">
    <source>
        <dbReference type="ARBA" id="ARBA00022692"/>
    </source>
</evidence>
<name>A0A8J6M5N5_9FIRM</name>
<protein>
    <recommendedName>
        <fullName evidence="6">TVP38/TMEM64 family membrane protein</fullName>
    </recommendedName>
</protein>
<feature type="transmembrane region" description="Helical" evidence="6">
    <location>
        <begin position="176"/>
        <end position="209"/>
    </location>
</feature>
<feature type="transmembrane region" description="Helical" evidence="6">
    <location>
        <begin position="134"/>
        <end position="156"/>
    </location>
</feature>
<reference evidence="8" key="1">
    <citation type="submission" date="2020-08" db="EMBL/GenBank/DDBJ databases">
        <title>Genome public.</title>
        <authorList>
            <person name="Liu C."/>
            <person name="Sun Q."/>
        </authorList>
    </citation>
    <scope>NUCLEOTIDE SEQUENCE</scope>
    <source>
        <strain evidence="8">NSJ-51</strain>
    </source>
</reference>
<evidence type="ECO:0000256" key="4">
    <source>
        <dbReference type="ARBA" id="ARBA00022989"/>
    </source>
</evidence>
<dbReference type="RefSeq" id="WP_186907813.1">
    <property type="nucleotide sequence ID" value="NZ_JACOPP010000011.1"/>
</dbReference>
<evidence type="ECO:0000256" key="5">
    <source>
        <dbReference type="ARBA" id="ARBA00023136"/>
    </source>
</evidence>
<keyword evidence="3 6" id="KW-0812">Transmembrane</keyword>
<comment type="subcellular location">
    <subcellularLocation>
        <location evidence="1 6">Cell membrane</location>
        <topology evidence="1 6">Multi-pass membrane protein</topology>
    </subcellularLocation>
</comment>
<dbReference type="PANTHER" id="PTHR12677">
    <property type="entry name" value="GOLGI APPARATUS MEMBRANE PROTEIN TVP38-RELATED"/>
    <property type="match status" value="1"/>
</dbReference>
<feature type="domain" description="VTT" evidence="7">
    <location>
        <begin position="67"/>
        <end position="183"/>
    </location>
</feature>
<dbReference type="EMBL" id="JACOPP010000011">
    <property type="protein sequence ID" value="MBC5733922.1"/>
    <property type="molecule type" value="Genomic_DNA"/>
</dbReference>
<keyword evidence="4 6" id="KW-1133">Transmembrane helix</keyword>
<evidence type="ECO:0000259" key="7">
    <source>
        <dbReference type="Pfam" id="PF09335"/>
    </source>
</evidence>
<proteinExistence type="inferred from homology"/>
<keyword evidence="2 6" id="KW-1003">Cell membrane</keyword>